<keyword evidence="6 14" id="KW-0732">Signal</keyword>
<keyword evidence="8" id="KW-0406">Ion transport</keyword>
<evidence type="ECO:0000256" key="12">
    <source>
        <dbReference type="PROSITE-ProRule" id="PRU01360"/>
    </source>
</evidence>
<dbReference type="Pfam" id="PF00593">
    <property type="entry name" value="TonB_dep_Rec_b-barrel"/>
    <property type="match status" value="1"/>
</dbReference>
<proteinExistence type="inferred from homology"/>
<dbReference type="Gene3D" id="2.40.170.20">
    <property type="entry name" value="TonB-dependent receptor, beta-barrel domain"/>
    <property type="match status" value="1"/>
</dbReference>
<evidence type="ECO:0000256" key="13">
    <source>
        <dbReference type="RuleBase" id="RU003357"/>
    </source>
</evidence>
<dbReference type="SUPFAM" id="SSF56935">
    <property type="entry name" value="Porins"/>
    <property type="match status" value="1"/>
</dbReference>
<keyword evidence="4" id="KW-0410">Iron transport</keyword>
<dbReference type="Proteomes" id="UP000245430">
    <property type="component" value="Unassembled WGS sequence"/>
</dbReference>
<gene>
    <name evidence="17" type="ORF">LX78_00059</name>
</gene>
<evidence type="ECO:0000256" key="6">
    <source>
        <dbReference type="ARBA" id="ARBA00022729"/>
    </source>
</evidence>
<keyword evidence="10 12" id="KW-0472">Membrane</keyword>
<keyword evidence="2 12" id="KW-0813">Transport</keyword>
<dbReference type="AlphaFoldDB" id="A0A316EBS1"/>
<dbReference type="PANTHER" id="PTHR32552:SF68">
    <property type="entry name" value="FERRICHROME OUTER MEMBRANE TRANSPORTER_PHAGE RECEPTOR"/>
    <property type="match status" value="1"/>
</dbReference>
<protein>
    <submittedName>
        <fullName evidence="17">Outer membrane receptor protein involved in Fe transport</fullName>
    </submittedName>
</protein>
<evidence type="ECO:0000256" key="11">
    <source>
        <dbReference type="ARBA" id="ARBA00023237"/>
    </source>
</evidence>
<keyword evidence="3 12" id="KW-1134">Transmembrane beta strand</keyword>
<dbReference type="SUPFAM" id="SSF49464">
    <property type="entry name" value="Carboxypeptidase regulatory domain-like"/>
    <property type="match status" value="1"/>
</dbReference>
<feature type="signal peptide" evidence="14">
    <location>
        <begin position="1"/>
        <end position="22"/>
    </location>
</feature>
<name>A0A316EBS1_9FLAO</name>
<evidence type="ECO:0000256" key="1">
    <source>
        <dbReference type="ARBA" id="ARBA00004571"/>
    </source>
</evidence>
<dbReference type="InterPro" id="IPR012910">
    <property type="entry name" value="Plug_dom"/>
</dbReference>
<dbReference type="Gene3D" id="2.60.40.1120">
    <property type="entry name" value="Carboxypeptidase-like, regulatory domain"/>
    <property type="match status" value="1"/>
</dbReference>
<dbReference type="GO" id="GO:0009279">
    <property type="term" value="C:cell outer membrane"/>
    <property type="evidence" value="ECO:0007669"/>
    <property type="project" value="UniProtKB-SubCell"/>
</dbReference>
<evidence type="ECO:0000313" key="18">
    <source>
        <dbReference type="Proteomes" id="UP000245430"/>
    </source>
</evidence>
<evidence type="ECO:0000256" key="14">
    <source>
        <dbReference type="SAM" id="SignalP"/>
    </source>
</evidence>
<evidence type="ECO:0000259" key="16">
    <source>
        <dbReference type="Pfam" id="PF07715"/>
    </source>
</evidence>
<accession>A0A316EBS1</accession>
<evidence type="ECO:0000256" key="2">
    <source>
        <dbReference type="ARBA" id="ARBA00022448"/>
    </source>
</evidence>
<keyword evidence="7" id="KW-0408">Iron</keyword>
<dbReference type="PROSITE" id="PS01156">
    <property type="entry name" value="TONB_DEPENDENT_REC_2"/>
    <property type="match status" value="1"/>
</dbReference>
<keyword evidence="11 12" id="KW-0998">Cell outer membrane</keyword>
<keyword evidence="17" id="KW-0675">Receptor</keyword>
<keyword evidence="18" id="KW-1185">Reference proteome</keyword>
<feature type="domain" description="TonB-dependent receptor-like beta-barrel" evidence="15">
    <location>
        <begin position="338"/>
        <end position="804"/>
    </location>
</feature>
<evidence type="ECO:0000256" key="7">
    <source>
        <dbReference type="ARBA" id="ARBA00023004"/>
    </source>
</evidence>
<dbReference type="Pfam" id="PF13715">
    <property type="entry name" value="CarbopepD_reg_2"/>
    <property type="match status" value="1"/>
</dbReference>
<evidence type="ECO:0000256" key="9">
    <source>
        <dbReference type="ARBA" id="ARBA00023077"/>
    </source>
</evidence>
<dbReference type="InterPro" id="IPR010917">
    <property type="entry name" value="TonB_rcpt_CS"/>
</dbReference>
<sequence length="852" mass="93645">MKKITRLLFLAGTFMFTAFSMAQTTVTGTIMDAEMGAPLPGANIVEKGTTNGVSSDFNGYFTLITESTEGEIEISYVGYGKVLVKYSGSTSLGEITLSSDNSLEEVVIIGSGIIDLAEDRKTPVAVSTITANQIRERAGNSDLPEVLKSTPSVQSVQAGGFGDGQMFLRGFDQTNTAFLLNGQPINGMEDGKMYWSNWSGVLDVANAVQVQRGLGASKLAISSVGGTVNIVTKTIDRREGGFVQQMVGNDNYIKSTAYYSTGVNEKGWSLGVLFGHWQGDGYVDYTQGQGQTYYISVGYQPNDNHALNFMLTGAPQWHAAAGGGKISDFLDPAVNEGRGRRYNSWNFTGVDSPNNLNGGVYPGGRNIYHKPVANLSWDWTINDKSELSTVLYGSMGRGSFAQARTSGGDVTYARGSNNNHNWFGLVTNYNNQLTETLNFNVGADVRLYNGIHFRDVREFMTVDSVSNSSDYSGGETYYLTEAGGINPWTVFFNPNTDHLQRFGYDYEEQINYAGIFAQLEYSKDQLSAFFQGALSNQSHVRTEFLNTSTPGQGEEGDKVNNIGFNAKVGAAYEISDMHKVFVNLGYYSRQPFHDTLYKDDRNSNELLQPEVENQEITGIEAGYQFGGERIQANLNLYHTTWANVSQGFTNGEDGVDFLSFQTQGIKQVHMGVELEVFTQPLDNLRVNGFLSLGDWQYKDNATQRTFNEDGNQVGDDVVVEIDGFNVGGAAQVTAGINASFEFLPRLSVDGAWNWYNDMYSTGSLEEPTIAMPSYDMVDTGLSYKMLVGKDDRNSLQFRVNVNNVFGEVYLESVNGNTAASMNPDENYKGVNTSNTGRFGYGRTWNTSIRFNF</sequence>
<evidence type="ECO:0000313" key="17">
    <source>
        <dbReference type="EMBL" id="PWK20360.1"/>
    </source>
</evidence>
<dbReference type="PROSITE" id="PS52016">
    <property type="entry name" value="TONB_DEPENDENT_REC_3"/>
    <property type="match status" value="1"/>
</dbReference>
<dbReference type="GO" id="GO:0015344">
    <property type="term" value="F:siderophore uptake transmembrane transporter activity"/>
    <property type="evidence" value="ECO:0007669"/>
    <property type="project" value="TreeGrafter"/>
</dbReference>
<dbReference type="OrthoDB" id="1453181at2"/>
<dbReference type="EMBL" id="QGGP01000001">
    <property type="protein sequence ID" value="PWK20360.1"/>
    <property type="molecule type" value="Genomic_DNA"/>
</dbReference>
<dbReference type="Gene3D" id="2.170.130.10">
    <property type="entry name" value="TonB-dependent receptor, plug domain"/>
    <property type="match status" value="1"/>
</dbReference>
<dbReference type="InterPro" id="IPR008969">
    <property type="entry name" value="CarboxyPept-like_regulatory"/>
</dbReference>
<keyword evidence="5 12" id="KW-0812">Transmembrane</keyword>
<evidence type="ECO:0000256" key="5">
    <source>
        <dbReference type="ARBA" id="ARBA00022692"/>
    </source>
</evidence>
<evidence type="ECO:0000256" key="8">
    <source>
        <dbReference type="ARBA" id="ARBA00023065"/>
    </source>
</evidence>
<comment type="similarity">
    <text evidence="12 13">Belongs to the TonB-dependent receptor family.</text>
</comment>
<dbReference type="InterPro" id="IPR036942">
    <property type="entry name" value="Beta-barrel_TonB_sf"/>
</dbReference>
<dbReference type="InterPro" id="IPR000531">
    <property type="entry name" value="Beta-barrel_TonB"/>
</dbReference>
<feature type="chain" id="PRO_5016432549" evidence="14">
    <location>
        <begin position="23"/>
        <end position="852"/>
    </location>
</feature>
<comment type="caution">
    <text evidence="17">The sequence shown here is derived from an EMBL/GenBank/DDBJ whole genome shotgun (WGS) entry which is preliminary data.</text>
</comment>
<keyword evidence="9 13" id="KW-0798">TonB box</keyword>
<reference evidence="17 18" key="1">
    <citation type="submission" date="2018-05" db="EMBL/GenBank/DDBJ databases">
        <title>Genomic Encyclopedia of Archaeal and Bacterial Type Strains, Phase II (KMG-II): from individual species to whole genera.</title>
        <authorList>
            <person name="Goeker M."/>
        </authorList>
    </citation>
    <scope>NUCLEOTIDE SEQUENCE [LARGE SCALE GENOMIC DNA]</scope>
    <source>
        <strain evidence="17 18">DSM 22637</strain>
    </source>
</reference>
<dbReference type="InterPro" id="IPR039426">
    <property type="entry name" value="TonB-dep_rcpt-like"/>
</dbReference>
<organism evidence="17 18">
    <name type="scientific">Xanthomarina spongicola</name>
    <dbReference type="NCBI Taxonomy" id="570520"/>
    <lineage>
        <taxon>Bacteria</taxon>
        <taxon>Pseudomonadati</taxon>
        <taxon>Bacteroidota</taxon>
        <taxon>Flavobacteriia</taxon>
        <taxon>Flavobacteriales</taxon>
        <taxon>Flavobacteriaceae</taxon>
        <taxon>Xanthomarina</taxon>
    </lineage>
</organism>
<evidence type="ECO:0000256" key="10">
    <source>
        <dbReference type="ARBA" id="ARBA00023136"/>
    </source>
</evidence>
<evidence type="ECO:0000256" key="3">
    <source>
        <dbReference type="ARBA" id="ARBA00022452"/>
    </source>
</evidence>
<dbReference type="RefSeq" id="WP_109680651.1">
    <property type="nucleotide sequence ID" value="NZ_QGGP01000001.1"/>
</dbReference>
<dbReference type="InterPro" id="IPR037066">
    <property type="entry name" value="Plug_dom_sf"/>
</dbReference>
<feature type="domain" description="TonB-dependent receptor plug" evidence="16">
    <location>
        <begin position="120"/>
        <end position="227"/>
    </location>
</feature>
<evidence type="ECO:0000259" key="15">
    <source>
        <dbReference type="Pfam" id="PF00593"/>
    </source>
</evidence>
<comment type="subcellular location">
    <subcellularLocation>
        <location evidence="1 12">Cell outer membrane</location>
        <topology evidence="1 12">Multi-pass membrane protein</topology>
    </subcellularLocation>
</comment>
<evidence type="ECO:0000256" key="4">
    <source>
        <dbReference type="ARBA" id="ARBA00022496"/>
    </source>
</evidence>
<dbReference type="Pfam" id="PF07715">
    <property type="entry name" value="Plug"/>
    <property type="match status" value="1"/>
</dbReference>
<dbReference type="PANTHER" id="PTHR32552">
    <property type="entry name" value="FERRICHROME IRON RECEPTOR-RELATED"/>
    <property type="match status" value="1"/>
</dbReference>